<accession>A0A1M7LA52</accession>
<evidence type="ECO:0000256" key="1">
    <source>
        <dbReference type="ARBA" id="ARBA00004141"/>
    </source>
</evidence>
<reference evidence="6 7" key="1">
    <citation type="submission" date="2016-11" db="EMBL/GenBank/DDBJ databases">
        <authorList>
            <person name="Jaros S."/>
            <person name="Januszkiewicz K."/>
            <person name="Wedrychowicz H."/>
        </authorList>
    </citation>
    <scope>NUCLEOTIDE SEQUENCE [LARGE SCALE GENOMIC DNA]</scope>
    <source>
        <strain evidence="6 7">DSM 15930</strain>
    </source>
</reference>
<dbReference type="RefSeq" id="WP_073289338.1">
    <property type="nucleotide sequence ID" value="NZ_FRCP01000016.1"/>
</dbReference>
<evidence type="ECO:0000313" key="7">
    <source>
        <dbReference type="Proteomes" id="UP000184038"/>
    </source>
</evidence>
<feature type="transmembrane region" description="Helical" evidence="5">
    <location>
        <begin position="12"/>
        <end position="36"/>
    </location>
</feature>
<proteinExistence type="predicted"/>
<dbReference type="Pfam" id="PF05105">
    <property type="entry name" value="Phage_holin_4_1"/>
    <property type="match status" value="1"/>
</dbReference>
<name>A0A1M7LA52_9FIRM</name>
<sequence length="159" mass="17507">MKDKFETFFVGAFALLFSWLGVLAIPVLALIAFNLMDYATRLIANKVSGVPNTSKKSVNGIYKKFGMWVLVAACAIIDMVIMQCGQYVGINLPLKFIIAIVISIWLVFNEFISILENVRGMGTKVPKFILNLADKILGTVEDKGQSIVDGIGNEVDKNE</sequence>
<protein>
    <submittedName>
        <fullName evidence="6">Phage-related holin (Lysis protein)</fullName>
    </submittedName>
</protein>
<keyword evidence="7" id="KW-1185">Reference proteome</keyword>
<dbReference type="Proteomes" id="UP000184038">
    <property type="component" value="Unassembled WGS sequence"/>
</dbReference>
<dbReference type="GO" id="GO:0016020">
    <property type="term" value="C:membrane"/>
    <property type="evidence" value="ECO:0007669"/>
    <property type="project" value="UniProtKB-SubCell"/>
</dbReference>
<keyword evidence="3 5" id="KW-1133">Transmembrane helix</keyword>
<evidence type="ECO:0000256" key="3">
    <source>
        <dbReference type="ARBA" id="ARBA00022989"/>
    </source>
</evidence>
<feature type="transmembrane region" description="Helical" evidence="5">
    <location>
        <begin position="96"/>
        <end position="115"/>
    </location>
</feature>
<evidence type="ECO:0000256" key="5">
    <source>
        <dbReference type="SAM" id="Phobius"/>
    </source>
</evidence>
<dbReference type="AlphaFoldDB" id="A0A1M7LA52"/>
<evidence type="ECO:0000256" key="4">
    <source>
        <dbReference type="ARBA" id="ARBA00023136"/>
    </source>
</evidence>
<keyword evidence="4 5" id="KW-0472">Membrane</keyword>
<evidence type="ECO:0000256" key="2">
    <source>
        <dbReference type="ARBA" id="ARBA00022692"/>
    </source>
</evidence>
<evidence type="ECO:0000313" key="6">
    <source>
        <dbReference type="EMBL" id="SHM74854.1"/>
    </source>
</evidence>
<dbReference type="InterPro" id="IPR006480">
    <property type="entry name" value="Phage_holin_4_1"/>
</dbReference>
<comment type="subcellular location">
    <subcellularLocation>
        <location evidence="1">Membrane</location>
        <topology evidence="1">Multi-pass membrane protein</topology>
    </subcellularLocation>
</comment>
<feature type="transmembrane region" description="Helical" evidence="5">
    <location>
        <begin position="65"/>
        <end position="90"/>
    </location>
</feature>
<dbReference type="EMBL" id="FRCP01000016">
    <property type="protein sequence ID" value="SHM74854.1"/>
    <property type="molecule type" value="Genomic_DNA"/>
</dbReference>
<organism evidence="6 7">
    <name type="scientific">Anaerosporobacter mobilis DSM 15930</name>
    <dbReference type="NCBI Taxonomy" id="1120996"/>
    <lineage>
        <taxon>Bacteria</taxon>
        <taxon>Bacillati</taxon>
        <taxon>Bacillota</taxon>
        <taxon>Clostridia</taxon>
        <taxon>Lachnospirales</taxon>
        <taxon>Lachnospiraceae</taxon>
        <taxon>Anaerosporobacter</taxon>
    </lineage>
</organism>
<keyword evidence="2 5" id="KW-0812">Transmembrane</keyword>
<dbReference type="STRING" id="1120996.SAMN02746066_03127"/>
<gene>
    <name evidence="6" type="ORF">SAMN02746066_03127</name>
</gene>